<protein>
    <recommendedName>
        <fullName evidence="5">F-box domain-containing protein</fullName>
    </recommendedName>
</protein>
<evidence type="ECO:0000313" key="4">
    <source>
        <dbReference type="EMBL" id="SPC90653.1"/>
    </source>
</evidence>
<dbReference type="PANTHER" id="PTHR44259:SF114">
    <property type="entry name" value="OS06G0707300 PROTEIN"/>
    <property type="match status" value="1"/>
</dbReference>
<dbReference type="InterPro" id="IPR036047">
    <property type="entry name" value="F-box-like_dom_sf"/>
</dbReference>
<dbReference type="InterPro" id="IPR001810">
    <property type="entry name" value="F-box_dom"/>
</dbReference>
<sequence length="441" mass="50418">MSKWADLPCDVLLQIIHRLSSIDDIIISSVVCKSWQSLVNSFEKPPLPPSCPWLMLAEENEQSDKSNKEQSQTQTRSFFNLLDTKVYNFKLPEVAGRKYFGTSLGWLLTIGTDLHINLLHPLSKHLLSLPPQATFRCQFKCYIRPELLSRVFLKKAVLSKSPWNSATHKCDCDCVIMVIYGQHGKLAFTRPGYKAWIDIKSSRHGYADIVFYKGKFYAVDFNGVTVVCCFDGNKKARAKAIVPAPEGINMNIQRHIQKYIVESSGDLLLVSRFRGGHFYSKFYSFEEEFDYKENESNDEDPKDDFEDENSQDDVEDEGTKDESDRKDINDKPYVTIRFKVQKLERCTQEGSEFKYKWVKVDSLGDQTLFVGDSSSLSLTASSLNGIKPNCIYFTDDDLYLFSWTHNGGGSDMGVFSMEDATIKPHYSGQSHSFFCSPLWYI</sequence>
<reference evidence="4" key="1">
    <citation type="submission" date="2018-02" db="EMBL/GenBank/DDBJ databases">
        <authorList>
            <person name="Cohen D.B."/>
            <person name="Kent A.D."/>
        </authorList>
    </citation>
    <scope>NUCLEOTIDE SEQUENCE</scope>
</reference>
<proteinExistence type="predicted"/>
<dbReference type="PANTHER" id="PTHR44259">
    <property type="entry name" value="OS07G0183000 PROTEIN-RELATED"/>
    <property type="match status" value="1"/>
</dbReference>
<dbReference type="Pfam" id="PF00646">
    <property type="entry name" value="F-box"/>
    <property type="match status" value="1"/>
</dbReference>
<dbReference type="InterPro" id="IPR005174">
    <property type="entry name" value="KIB1-4_b-propeller"/>
</dbReference>
<evidence type="ECO:0000256" key="1">
    <source>
        <dbReference type="SAM" id="MobiDB-lite"/>
    </source>
</evidence>
<evidence type="ECO:0000259" key="3">
    <source>
        <dbReference type="Pfam" id="PF03478"/>
    </source>
</evidence>
<dbReference type="InterPro" id="IPR050942">
    <property type="entry name" value="F-box_BR-signaling"/>
</dbReference>
<feature type="domain" description="F-box" evidence="2">
    <location>
        <begin position="4"/>
        <end position="43"/>
    </location>
</feature>
<name>A0A2N9FU06_FAGSY</name>
<feature type="compositionally biased region" description="Acidic residues" evidence="1">
    <location>
        <begin position="293"/>
        <end position="319"/>
    </location>
</feature>
<organism evidence="4">
    <name type="scientific">Fagus sylvatica</name>
    <name type="common">Beechnut</name>
    <dbReference type="NCBI Taxonomy" id="28930"/>
    <lineage>
        <taxon>Eukaryota</taxon>
        <taxon>Viridiplantae</taxon>
        <taxon>Streptophyta</taxon>
        <taxon>Embryophyta</taxon>
        <taxon>Tracheophyta</taxon>
        <taxon>Spermatophyta</taxon>
        <taxon>Magnoliopsida</taxon>
        <taxon>eudicotyledons</taxon>
        <taxon>Gunneridae</taxon>
        <taxon>Pentapetalae</taxon>
        <taxon>rosids</taxon>
        <taxon>fabids</taxon>
        <taxon>Fagales</taxon>
        <taxon>Fagaceae</taxon>
        <taxon>Fagus</taxon>
    </lineage>
</organism>
<dbReference type="EMBL" id="OIVN01001167">
    <property type="protein sequence ID" value="SPC90653.1"/>
    <property type="molecule type" value="Genomic_DNA"/>
</dbReference>
<dbReference type="SUPFAM" id="SSF81383">
    <property type="entry name" value="F-box domain"/>
    <property type="match status" value="1"/>
</dbReference>
<accession>A0A2N9FU06</accession>
<feature type="domain" description="KIB1-4 beta-propeller" evidence="3">
    <location>
        <begin position="78"/>
        <end position="416"/>
    </location>
</feature>
<gene>
    <name evidence="4" type="ORF">FSB_LOCUS18535</name>
</gene>
<evidence type="ECO:0008006" key="5">
    <source>
        <dbReference type="Google" id="ProtNLM"/>
    </source>
</evidence>
<dbReference type="AlphaFoldDB" id="A0A2N9FU06"/>
<dbReference type="Pfam" id="PF03478">
    <property type="entry name" value="Beta-prop_KIB1-4"/>
    <property type="match status" value="1"/>
</dbReference>
<evidence type="ECO:0000259" key="2">
    <source>
        <dbReference type="Pfam" id="PF00646"/>
    </source>
</evidence>
<feature type="region of interest" description="Disordered" evidence="1">
    <location>
        <begin position="293"/>
        <end position="327"/>
    </location>
</feature>
<dbReference type="Gene3D" id="1.20.1280.50">
    <property type="match status" value="1"/>
</dbReference>